<dbReference type="Pfam" id="PF24681">
    <property type="entry name" value="Kelch_KLHDC2_KLHL20_DRC7"/>
    <property type="match status" value="1"/>
</dbReference>
<keyword evidence="1" id="KW-0812">Transmembrane</keyword>
<evidence type="ECO:0000313" key="2">
    <source>
        <dbReference type="EMBL" id="MCE4122802.1"/>
    </source>
</evidence>
<dbReference type="AlphaFoldDB" id="A0AAW4YK64"/>
<dbReference type="Gene3D" id="1.25.40.10">
    <property type="entry name" value="Tetratricopeptide repeat domain"/>
    <property type="match status" value="1"/>
</dbReference>
<dbReference type="PANTHER" id="PTHR35807">
    <property type="entry name" value="TRANSCRIPTIONAL REGULATOR REDD-RELATED"/>
    <property type="match status" value="1"/>
</dbReference>
<dbReference type="InterPro" id="IPR036388">
    <property type="entry name" value="WH-like_DNA-bd_sf"/>
</dbReference>
<evidence type="ECO:0000256" key="1">
    <source>
        <dbReference type="SAM" id="Phobius"/>
    </source>
</evidence>
<dbReference type="EMBL" id="JAJTVO010000020">
    <property type="protein sequence ID" value="MCE4122802.1"/>
    <property type="molecule type" value="Genomic_DNA"/>
</dbReference>
<organism evidence="2 3">
    <name type="scientific">Segatella copri</name>
    <dbReference type="NCBI Taxonomy" id="165179"/>
    <lineage>
        <taxon>Bacteria</taxon>
        <taxon>Pseudomonadati</taxon>
        <taxon>Bacteroidota</taxon>
        <taxon>Bacteroidia</taxon>
        <taxon>Bacteroidales</taxon>
        <taxon>Prevotellaceae</taxon>
        <taxon>Segatella</taxon>
    </lineage>
</organism>
<proteinExistence type="predicted"/>
<dbReference type="PANTHER" id="PTHR35807:SF1">
    <property type="entry name" value="TRANSCRIPTIONAL REGULATOR REDD"/>
    <property type="match status" value="1"/>
</dbReference>
<dbReference type="InterPro" id="IPR011990">
    <property type="entry name" value="TPR-like_helical_dom_sf"/>
</dbReference>
<dbReference type="InterPro" id="IPR051677">
    <property type="entry name" value="AfsR-DnrI-RedD_regulator"/>
</dbReference>
<evidence type="ECO:0000313" key="3">
    <source>
        <dbReference type="Proteomes" id="UP001200307"/>
    </source>
</evidence>
<keyword evidence="1" id="KW-0472">Membrane</keyword>
<dbReference type="Proteomes" id="UP001200307">
    <property type="component" value="Unassembled WGS sequence"/>
</dbReference>
<dbReference type="InterPro" id="IPR015915">
    <property type="entry name" value="Kelch-typ_b-propeller"/>
</dbReference>
<dbReference type="Gene3D" id="1.10.10.10">
    <property type="entry name" value="Winged helix-like DNA-binding domain superfamily/Winged helix DNA-binding domain"/>
    <property type="match status" value="1"/>
</dbReference>
<name>A0AAW4YK64_9BACT</name>
<reference evidence="2" key="1">
    <citation type="submission" date="2021-12" db="EMBL/GenBank/DDBJ databases">
        <authorList>
            <person name="Lv X."/>
        </authorList>
    </citation>
    <scope>NUCLEOTIDE SEQUENCE</scope>
    <source>
        <strain evidence="2">HF2106</strain>
    </source>
</reference>
<accession>A0AAW4YK64</accession>
<dbReference type="RefSeq" id="WP_233339486.1">
    <property type="nucleotide sequence ID" value="NZ_JAJTVO010000020.1"/>
</dbReference>
<dbReference type="Gene3D" id="2.120.10.80">
    <property type="entry name" value="Kelch-type beta propeller"/>
    <property type="match status" value="1"/>
</dbReference>
<dbReference type="GO" id="GO:0003677">
    <property type="term" value="F:DNA binding"/>
    <property type="evidence" value="ECO:0007669"/>
    <property type="project" value="TreeGrafter"/>
</dbReference>
<sequence length="846" mass="96303">MKADNIRYGLSFKAHNYPATERTSLSLDDGRAFSVQNVLTLSFQMQVREGESIFGSILHLITDDGQSIHLANVIDEGKCMPAFVFNDGMQTSPAKIILEKWQAITLKIDAKKNHITLNYGGSESSYTIPLNGTKGLKLLFGKGDAKYVSDVAPILVKDIKVYEGNQLVRYWKLARHNAETCLDEVHNKPATAAHPLWILDNHVEWRTIFHQKLKGILGVTYNPNAMQFYLCNNANILTLNKQGRIIKQQKVLSGYKANTKSNGFLAYDCRDNQLMSFSLQSGAVSYFSFEQSRWSRSQKDNSLALYYNHSGAYNATDSSYYFFGGYGYYRYHNKLFRIRVGSSQVESIPYSGSIPPRFGAAMGVANGKLYLFGGRGNKQGKQAVESYYYYELWSIDLKTHKAKLEWKRNSMPKGVIMATTMFYQPEKKAFYALNMVDQGGTMYQVNIGDTIITPVAKPIANNTQYQEFEYNMFNSPKDGHMYLVVDKILVDKTHDLSIYQLCTPLLSEAETSQTSSFDKYSKIIYIAGGILALIAVVASTLVLMRKKRKVKSVNYQKEDEATITPAIQTSTNNTSLNVETGNDLDEEEKQEQAQHELIKYFDRAKAAVSLLGQFSVFDKDGNNITEQFTPRLKELLLLLILYSDKKKHGVSVEKITEIIWFDKKEASARNNRNVTLRKLRILLESVGDIEIISSNGYLSIKWGKNVFCDYHTMMDYLKAYNEGEPLESDEELDRILEILLYGPLLQGYETDWLDDFKDNYSSFSLDLLNKLLRQKVAEGNDCMVLCIADIMFLHDPLNEEALEIKCQILARQGKMGLAKRSYERFCKVYQESMAEEYDKSFPSIVK</sequence>
<keyword evidence="1" id="KW-1133">Transmembrane helix</keyword>
<feature type="transmembrane region" description="Helical" evidence="1">
    <location>
        <begin position="523"/>
        <end position="544"/>
    </location>
</feature>
<protein>
    <submittedName>
        <fullName evidence="2">Uncharacterized protein</fullName>
    </submittedName>
</protein>
<dbReference type="SUPFAM" id="SSF117281">
    <property type="entry name" value="Kelch motif"/>
    <property type="match status" value="1"/>
</dbReference>
<dbReference type="GO" id="GO:0006355">
    <property type="term" value="P:regulation of DNA-templated transcription"/>
    <property type="evidence" value="ECO:0007669"/>
    <property type="project" value="TreeGrafter"/>
</dbReference>
<gene>
    <name evidence="2" type="ORF">LYY06_11085</name>
</gene>
<comment type="caution">
    <text evidence="2">The sequence shown here is derived from an EMBL/GenBank/DDBJ whole genome shotgun (WGS) entry which is preliminary data.</text>
</comment>